<accession>A0A8K0XTQ3</accession>
<dbReference type="Gene3D" id="3.30.710.10">
    <property type="entry name" value="Potassium Channel Kv1.1, Chain A"/>
    <property type="match status" value="1"/>
</dbReference>
<dbReference type="PROSITE" id="PS50097">
    <property type="entry name" value="BTB"/>
    <property type="match status" value="1"/>
</dbReference>
<evidence type="ECO:0000259" key="1">
    <source>
        <dbReference type="PROSITE" id="PS50097"/>
    </source>
</evidence>
<gene>
    <name evidence="2" type="ORF">BXZ70DRAFT_505519</name>
</gene>
<dbReference type="SMART" id="SM00225">
    <property type="entry name" value="BTB"/>
    <property type="match status" value="1"/>
</dbReference>
<sequence length="360" mass="39532">MFLPCLCKVECCGGNVADCSPFPSFQTAVSSSSLQPLGIMSFTNRTDNLVAIEGAAPTPTYPSDPFKNEAADLIIRTSNNTDFRVFKSILSNASSLFETMFSLPQGQSTAAVEEKDPHVVSVTEDDKTIDTILRVCYPIPNPSFDPATADRVMEAGIKYDMAVVLEYIRTGIPDIAKTAPVKAFGIAYRAGLREEAKTAAKCSLHFSLQELLRLESDSFDTMCHPAAVRSLVAYHMQCRDAVHALLVNWDWIDDPSKTRFFLQTHNSGQCAMVGTARGIVHAWLYNYITPLSTSVLQNGKPLCSMGSIEPMWGAFLQHTTALCHICRSQAARGIPETFEMLRDAIHKATEISQVDLSHLP</sequence>
<reference evidence="2" key="1">
    <citation type="journal article" date="2021" name="New Phytol.">
        <title>Evolutionary innovations through gain and loss of genes in the ectomycorrhizal Boletales.</title>
        <authorList>
            <person name="Wu G."/>
            <person name="Miyauchi S."/>
            <person name="Morin E."/>
            <person name="Kuo A."/>
            <person name="Drula E."/>
            <person name="Varga T."/>
            <person name="Kohler A."/>
            <person name="Feng B."/>
            <person name="Cao Y."/>
            <person name="Lipzen A."/>
            <person name="Daum C."/>
            <person name="Hundley H."/>
            <person name="Pangilinan J."/>
            <person name="Johnson J."/>
            <person name="Barry K."/>
            <person name="LaButti K."/>
            <person name="Ng V."/>
            <person name="Ahrendt S."/>
            <person name="Min B."/>
            <person name="Choi I.G."/>
            <person name="Park H."/>
            <person name="Plett J.M."/>
            <person name="Magnuson J."/>
            <person name="Spatafora J.W."/>
            <person name="Nagy L.G."/>
            <person name="Henrissat B."/>
            <person name="Grigoriev I.V."/>
            <person name="Yang Z.L."/>
            <person name="Xu J."/>
            <person name="Martin F.M."/>
        </authorList>
    </citation>
    <scope>NUCLEOTIDE SEQUENCE</scope>
    <source>
        <strain evidence="2">KKN 215</strain>
    </source>
</reference>
<name>A0A8K0XTQ3_9AGAR</name>
<evidence type="ECO:0000313" key="3">
    <source>
        <dbReference type="Proteomes" id="UP000813824"/>
    </source>
</evidence>
<dbReference type="Proteomes" id="UP000813824">
    <property type="component" value="Unassembled WGS sequence"/>
</dbReference>
<protein>
    <recommendedName>
        <fullName evidence="1">BTB domain-containing protein</fullName>
    </recommendedName>
</protein>
<proteinExistence type="predicted"/>
<comment type="caution">
    <text evidence="2">The sequence shown here is derived from an EMBL/GenBank/DDBJ whole genome shotgun (WGS) entry which is preliminary data.</text>
</comment>
<dbReference type="Pfam" id="PF00651">
    <property type="entry name" value="BTB"/>
    <property type="match status" value="1"/>
</dbReference>
<evidence type="ECO:0000313" key="2">
    <source>
        <dbReference type="EMBL" id="KAH8105120.1"/>
    </source>
</evidence>
<feature type="domain" description="BTB" evidence="1">
    <location>
        <begin position="71"/>
        <end position="137"/>
    </location>
</feature>
<dbReference type="EMBL" id="JAEVFJ010000004">
    <property type="protein sequence ID" value="KAH8105120.1"/>
    <property type="molecule type" value="Genomic_DNA"/>
</dbReference>
<organism evidence="2 3">
    <name type="scientific">Cristinia sonorae</name>
    <dbReference type="NCBI Taxonomy" id="1940300"/>
    <lineage>
        <taxon>Eukaryota</taxon>
        <taxon>Fungi</taxon>
        <taxon>Dikarya</taxon>
        <taxon>Basidiomycota</taxon>
        <taxon>Agaricomycotina</taxon>
        <taxon>Agaricomycetes</taxon>
        <taxon>Agaricomycetidae</taxon>
        <taxon>Agaricales</taxon>
        <taxon>Pleurotineae</taxon>
        <taxon>Stephanosporaceae</taxon>
        <taxon>Cristinia</taxon>
    </lineage>
</organism>
<dbReference type="OrthoDB" id="3164835at2759"/>
<dbReference type="InterPro" id="IPR000210">
    <property type="entry name" value="BTB/POZ_dom"/>
</dbReference>
<dbReference type="InterPro" id="IPR011333">
    <property type="entry name" value="SKP1/BTB/POZ_sf"/>
</dbReference>
<dbReference type="AlphaFoldDB" id="A0A8K0XTQ3"/>
<keyword evidence="3" id="KW-1185">Reference proteome</keyword>